<organism evidence="8 9">
    <name type="scientific">Ureibacillus massiliensis 4400831 = CIP 108448 = CCUG 49529</name>
    <dbReference type="NCBI Taxonomy" id="1211035"/>
    <lineage>
        <taxon>Bacteria</taxon>
        <taxon>Bacillati</taxon>
        <taxon>Bacillota</taxon>
        <taxon>Bacilli</taxon>
        <taxon>Bacillales</taxon>
        <taxon>Caryophanaceae</taxon>
        <taxon>Ureibacillus</taxon>
    </lineage>
</organism>
<keyword evidence="6" id="KW-0812">Transmembrane</keyword>
<comment type="caution">
    <text evidence="8">The sequence shown here is derived from an EMBL/GenBank/DDBJ whole genome shotgun (WGS) entry which is preliminary data.</text>
</comment>
<dbReference type="OrthoDB" id="9798386at2"/>
<dbReference type="InterPro" id="IPR050131">
    <property type="entry name" value="Peptidase_S8_subtilisin-like"/>
</dbReference>
<feature type="domain" description="Peptidase S8/S53" evidence="7">
    <location>
        <begin position="50"/>
        <end position="276"/>
    </location>
</feature>
<dbReference type="Pfam" id="PF00082">
    <property type="entry name" value="Peptidase_S8"/>
    <property type="match status" value="1"/>
</dbReference>
<gene>
    <name evidence="8" type="ORF">CD30_19405</name>
</gene>
<keyword evidence="6" id="KW-0472">Membrane</keyword>
<keyword evidence="6" id="KW-1133">Transmembrane helix</keyword>
<keyword evidence="4 5" id="KW-0720">Serine protease</keyword>
<keyword evidence="2 5" id="KW-0645">Protease</keyword>
<evidence type="ECO:0000256" key="2">
    <source>
        <dbReference type="ARBA" id="ARBA00022670"/>
    </source>
</evidence>
<dbReference type="PRINTS" id="PR00723">
    <property type="entry name" value="SUBTILISIN"/>
</dbReference>
<dbReference type="Gene3D" id="3.40.50.200">
    <property type="entry name" value="Peptidase S8/S53 domain"/>
    <property type="match status" value="1"/>
</dbReference>
<dbReference type="GO" id="GO:0006508">
    <property type="term" value="P:proteolysis"/>
    <property type="evidence" value="ECO:0007669"/>
    <property type="project" value="UniProtKB-KW"/>
</dbReference>
<dbReference type="PANTHER" id="PTHR43806">
    <property type="entry name" value="PEPTIDASE S8"/>
    <property type="match status" value="1"/>
</dbReference>
<evidence type="ECO:0000256" key="4">
    <source>
        <dbReference type="ARBA" id="ARBA00022825"/>
    </source>
</evidence>
<dbReference type="RefSeq" id="WP_036180552.1">
    <property type="nucleotide sequence ID" value="NZ_AVCZ01000087.1"/>
</dbReference>
<dbReference type="EMBL" id="JPVQ01000087">
    <property type="protein sequence ID" value="KGR83517.1"/>
    <property type="molecule type" value="Genomic_DNA"/>
</dbReference>
<feature type="active site" description="Charge relay system" evidence="5">
    <location>
        <position position="241"/>
    </location>
</feature>
<dbReference type="eggNOG" id="COG1404">
    <property type="taxonomic scope" value="Bacteria"/>
</dbReference>
<dbReference type="PROSITE" id="PS51892">
    <property type="entry name" value="SUBTILASE"/>
    <property type="match status" value="1"/>
</dbReference>
<feature type="active site" description="Charge relay system" evidence="5">
    <location>
        <position position="85"/>
    </location>
</feature>
<reference evidence="8 9" key="1">
    <citation type="submission" date="2014-02" db="EMBL/GenBank/DDBJ databases">
        <title>Draft genome sequence of Lysinibacillus massiliensis CCUG 49529.</title>
        <authorList>
            <person name="Zhang F."/>
            <person name="Wang G."/>
            <person name="Zhang L."/>
        </authorList>
    </citation>
    <scope>NUCLEOTIDE SEQUENCE [LARGE SCALE GENOMIC DNA]</scope>
    <source>
        <strain evidence="8 9">CCUG 49529</strain>
    </source>
</reference>
<evidence type="ECO:0000313" key="8">
    <source>
        <dbReference type="EMBL" id="KGR83517.1"/>
    </source>
</evidence>
<evidence type="ECO:0000256" key="3">
    <source>
        <dbReference type="ARBA" id="ARBA00022801"/>
    </source>
</evidence>
<evidence type="ECO:0000256" key="5">
    <source>
        <dbReference type="PROSITE-ProRule" id="PRU01240"/>
    </source>
</evidence>
<dbReference type="InterPro" id="IPR022398">
    <property type="entry name" value="Peptidase_S8_His-AS"/>
</dbReference>
<evidence type="ECO:0000256" key="6">
    <source>
        <dbReference type="SAM" id="Phobius"/>
    </source>
</evidence>
<dbReference type="InterPro" id="IPR036852">
    <property type="entry name" value="Peptidase_S8/S53_dom_sf"/>
</dbReference>
<comment type="similarity">
    <text evidence="1 5">Belongs to the peptidase S8 family.</text>
</comment>
<feature type="transmembrane region" description="Helical" evidence="6">
    <location>
        <begin position="5"/>
        <end position="21"/>
    </location>
</feature>
<protein>
    <recommendedName>
        <fullName evidence="7">Peptidase S8/S53 domain-containing protein</fullName>
    </recommendedName>
</protein>
<dbReference type="AlphaFoldDB" id="A0A0A3J901"/>
<keyword evidence="9" id="KW-1185">Reference proteome</keyword>
<dbReference type="SUPFAM" id="SSF52743">
    <property type="entry name" value="Subtilisin-like"/>
    <property type="match status" value="1"/>
</dbReference>
<dbReference type="InterPro" id="IPR000209">
    <property type="entry name" value="Peptidase_S8/S53_dom"/>
</dbReference>
<keyword evidence="3 5" id="KW-0378">Hydrolase</keyword>
<dbReference type="InterPro" id="IPR015500">
    <property type="entry name" value="Peptidase_S8_subtilisin-rel"/>
</dbReference>
<dbReference type="Proteomes" id="UP000030595">
    <property type="component" value="Unassembled WGS sequence"/>
</dbReference>
<evidence type="ECO:0000256" key="1">
    <source>
        <dbReference type="ARBA" id="ARBA00011073"/>
    </source>
</evidence>
<dbReference type="GO" id="GO:0004252">
    <property type="term" value="F:serine-type endopeptidase activity"/>
    <property type="evidence" value="ECO:0007669"/>
    <property type="project" value="UniProtKB-UniRule"/>
</dbReference>
<name>A0A0A3J901_9BACL</name>
<proteinExistence type="inferred from homology"/>
<accession>A0A0A3J901</accession>
<feature type="active site" description="Charge relay system" evidence="5">
    <location>
        <position position="58"/>
    </location>
</feature>
<dbReference type="PANTHER" id="PTHR43806:SF11">
    <property type="entry name" value="CEREVISIN-RELATED"/>
    <property type="match status" value="1"/>
</dbReference>
<dbReference type="PROSITE" id="PS00137">
    <property type="entry name" value="SUBTILASE_HIS"/>
    <property type="match status" value="1"/>
</dbReference>
<evidence type="ECO:0000259" key="7">
    <source>
        <dbReference type="Pfam" id="PF00082"/>
    </source>
</evidence>
<sequence>MRRGIIISPLIIYFILFFVLFKHDSDETFNTELNKFINIEQIDYSIFLMKDIKVGIIDIGFINDHPNLNIVPINDVEMKDEHNIHGTVVAGIISSQKSNVNNFSGIIPGITVYTYSLPYENDISVSALTEGLKVMNEYQMDVINISLATGEESIALKNEIKKAVSQGTVIVASAGNYPNNLNYYPAAYKIPGVISVGAIDREFNLLENTTYNNYIDVWTLGEDVLSLSINPESVKYYSGTSVATPIVTSLVAMLKAKCGKISSSPREIENMLLKGATPIIQSWNGFNVNTRIVDFKNTLLNCEGLL</sequence>
<evidence type="ECO:0000313" key="9">
    <source>
        <dbReference type="Proteomes" id="UP000030595"/>
    </source>
</evidence>